<dbReference type="RefSeq" id="WP_344388752.1">
    <property type="nucleotide sequence ID" value="NZ_BAAASJ010000020.1"/>
</dbReference>
<evidence type="ECO:0000313" key="3">
    <source>
        <dbReference type="EMBL" id="GAA2628006.1"/>
    </source>
</evidence>
<evidence type="ECO:0000256" key="2">
    <source>
        <dbReference type="SAM" id="Phobius"/>
    </source>
</evidence>
<sequence length="749" mass="82142">MKHPDDDNELFNRLEAEMADSGGEVVDLDKARSARTESADPTARPDADSSADSGPDRSPDSADDESDGESGRWADGPQPKDPGLLGQAREAGRRAVLPPWLRSCAELKTAAVWLAGYLWHIVAFHAVRSPVYAGRLLARTPRGIGRSLSGWRRWAADAESAPLRSAEAFKEHTEEYLKLSRQRDRRVRWRGMVSAVAFPVLLTAALLLVFAAPVWLQLAACILAVGVFGVVGSPADAPISSHAVVKAEAPKLTATMVVTALGSLGIDKLNAAVKTGTGIGFPSEIHRDGPGWRADIELPHGVTAEDVMNRREALASGLRRKLGCVWPMPNPDEHAGMLILWVGDKPMNETKRPAWPLAKSGTVDLFQPVAFGNNQQMSWVSVTLMFVSIVVGSIPRMGKTYLMRLFLLIAALDPRAWLYLFDFKGGSDYRPLEKVSHRWRSGEDDEDVKYCRDALVEIKDELSRRAKVIKSLPLARCPESKVTPELASDKRLGLHPIVVCLDECQKAFEHKQYGPEITEISEDLVRRGPAFGIIAMFGTQRPDKDSIPKGISANAVLRFALKVTGQTENDMILGTSMYKAGYRATMFSFKRDKGVAWMAGEMDEPTIVCGTEVDAVGAEQITVRARKLREAYGNVTGYACGEDLTADPTAGRDLLVDILTVTPADEAKVWNETTVDRLAEMWPAVYGPWAEMKSEDKTAHLTAALKPYGIKTAQVGRRIDGSKPVNKRGFERAHITTAIAERDRKRDAS</sequence>
<keyword evidence="2" id="KW-1133">Transmembrane helix</keyword>
<dbReference type="EMBL" id="BAAASJ010000020">
    <property type="protein sequence ID" value="GAA2628006.1"/>
    <property type="molecule type" value="Genomic_DNA"/>
</dbReference>
<accession>A0ABN3QJD2</accession>
<dbReference type="Proteomes" id="UP001500151">
    <property type="component" value="Unassembled WGS sequence"/>
</dbReference>
<keyword evidence="2" id="KW-0812">Transmembrane</keyword>
<dbReference type="InterPro" id="IPR027417">
    <property type="entry name" value="P-loop_NTPase"/>
</dbReference>
<dbReference type="SUPFAM" id="SSF52540">
    <property type="entry name" value="P-loop containing nucleoside triphosphate hydrolases"/>
    <property type="match status" value="1"/>
</dbReference>
<evidence type="ECO:0000256" key="1">
    <source>
        <dbReference type="SAM" id="MobiDB-lite"/>
    </source>
</evidence>
<name>A0ABN3QJD2_9ACTN</name>
<protein>
    <submittedName>
        <fullName evidence="3">FtsK/SpoIIIE domain-containing protein</fullName>
    </submittedName>
</protein>
<reference evidence="3 4" key="1">
    <citation type="journal article" date="2019" name="Int. J. Syst. Evol. Microbiol.">
        <title>The Global Catalogue of Microorganisms (GCM) 10K type strain sequencing project: providing services to taxonomists for standard genome sequencing and annotation.</title>
        <authorList>
            <consortium name="The Broad Institute Genomics Platform"/>
            <consortium name="The Broad Institute Genome Sequencing Center for Infectious Disease"/>
            <person name="Wu L."/>
            <person name="Ma J."/>
        </authorList>
    </citation>
    <scope>NUCLEOTIDE SEQUENCE [LARGE SCALE GENOMIC DNA]</scope>
    <source>
        <strain evidence="3 4">JCM 4524</strain>
    </source>
</reference>
<dbReference type="Gene3D" id="3.40.50.300">
    <property type="entry name" value="P-loop containing nucleotide triphosphate hydrolases"/>
    <property type="match status" value="1"/>
</dbReference>
<proteinExistence type="predicted"/>
<evidence type="ECO:0000313" key="4">
    <source>
        <dbReference type="Proteomes" id="UP001500151"/>
    </source>
</evidence>
<feature type="transmembrane region" description="Helical" evidence="2">
    <location>
        <begin position="187"/>
        <end position="208"/>
    </location>
</feature>
<gene>
    <name evidence="3" type="ORF">GCM10010307_17530</name>
</gene>
<organism evidence="3 4">
    <name type="scientific">Streptomyces vastus</name>
    <dbReference type="NCBI Taxonomy" id="285451"/>
    <lineage>
        <taxon>Bacteria</taxon>
        <taxon>Bacillati</taxon>
        <taxon>Actinomycetota</taxon>
        <taxon>Actinomycetes</taxon>
        <taxon>Kitasatosporales</taxon>
        <taxon>Streptomycetaceae</taxon>
        <taxon>Streptomyces</taxon>
    </lineage>
</organism>
<comment type="caution">
    <text evidence="3">The sequence shown here is derived from an EMBL/GenBank/DDBJ whole genome shotgun (WGS) entry which is preliminary data.</text>
</comment>
<feature type="compositionally biased region" description="Basic and acidic residues" evidence="1">
    <location>
        <begin position="27"/>
        <end position="47"/>
    </location>
</feature>
<feature type="region of interest" description="Disordered" evidence="1">
    <location>
        <begin position="1"/>
        <end position="85"/>
    </location>
</feature>
<keyword evidence="4" id="KW-1185">Reference proteome</keyword>
<keyword evidence="2" id="KW-0472">Membrane</keyword>